<evidence type="ECO:0000313" key="4">
    <source>
        <dbReference type="Proteomes" id="UP001221189"/>
    </source>
</evidence>
<accession>A0ABT5KJU4</accession>
<proteinExistence type="predicted"/>
<sequence>MLNRRTVFAAASAAILANFAFAAPAQAWTWGFNEQVKASGETVSESRDLGAFDAISLSGNYKVVVRQGPAVKLELKADKSFLPLIETRVVEGSKGRTLEIGNKKGYSFSSRNEPQITVVLPQLRAIAIAGSGDVRVEAMKTPAVNVSVSGSGDVDLLELSGDSLSVQVSGSGDIKARGRVGQFSLSVAGSGDVDARGLQADEVKASIAGSGNATVHAVKTLKVSIAGSGDVAYLGSPVLSSSVAGYGAITKLN</sequence>
<dbReference type="Pfam" id="PF10988">
    <property type="entry name" value="DUF2807"/>
    <property type="match status" value="1"/>
</dbReference>
<organism evidence="3 4">
    <name type="scientific">Roseateles albus</name>
    <dbReference type="NCBI Taxonomy" id="2987525"/>
    <lineage>
        <taxon>Bacteria</taxon>
        <taxon>Pseudomonadati</taxon>
        <taxon>Pseudomonadota</taxon>
        <taxon>Betaproteobacteria</taxon>
        <taxon>Burkholderiales</taxon>
        <taxon>Sphaerotilaceae</taxon>
        <taxon>Roseateles</taxon>
    </lineage>
</organism>
<feature type="signal peptide" evidence="1">
    <location>
        <begin position="1"/>
        <end position="22"/>
    </location>
</feature>
<dbReference type="RefSeq" id="WP_273602232.1">
    <property type="nucleotide sequence ID" value="NZ_JAQQXT010000018.1"/>
</dbReference>
<reference evidence="3 4" key="1">
    <citation type="submission" date="2022-10" db="EMBL/GenBank/DDBJ databases">
        <title>Paucibacter sp. hw1 Genome sequencing.</title>
        <authorList>
            <person name="Park S."/>
        </authorList>
    </citation>
    <scope>NUCLEOTIDE SEQUENCE [LARGE SCALE GENOMIC DNA]</scope>
    <source>
        <strain evidence="4">hw1</strain>
    </source>
</reference>
<feature type="domain" description="Putative auto-transporter adhesin head GIN" evidence="2">
    <location>
        <begin position="51"/>
        <end position="237"/>
    </location>
</feature>
<gene>
    <name evidence="3" type="ORF">PRZ03_21740</name>
</gene>
<protein>
    <submittedName>
        <fullName evidence="3">DUF2807 domain-containing protein</fullName>
    </submittedName>
</protein>
<dbReference type="PANTHER" id="PTHR39200">
    <property type="entry name" value="HYPOTHETICAL EXPORTED PROTEIN"/>
    <property type="match status" value="1"/>
</dbReference>
<evidence type="ECO:0000259" key="2">
    <source>
        <dbReference type="Pfam" id="PF10988"/>
    </source>
</evidence>
<comment type="caution">
    <text evidence="3">The sequence shown here is derived from an EMBL/GenBank/DDBJ whole genome shotgun (WGS) entry which is preliminary data.</text>
</comment>
<dbReference type="EMBL" id="JAQQXT010000018">
    <property type="protein sequence ID" value="MDC8774193.1"/>
    <property type="molecule type" value="Genomic_DNA"/>
</dbReference>
<dbReference type="InterPro" id="IPR021255">
    <property type="entry name" value="DUF2807"/>
</dbReference>
<dbReference type="PANTHER" id="PTHR39200:SF1">
    <property type="entry name" value="AUTO-TRANSPORTER ADHESIN HEAD GIN DOMAIN-CONTAINING PROTEIN-RELATED"/>
    <property type="match status" value="1"/>
</dbReference>
<feature type="chain" id="PRO_5045171688" evidence="1">
    <location>
        <begin position="23"/>
        <end position="253"/>
    </location>
</feature>
<dbReference type="Proteomes" id="UP001221189">
    <property type="component" value="Unassembled WGS sequence"/>
</dbReference>
<keyword evidence="1" id="KW-0732">Signal</keyword>
<evidence type="ECO:0000256" key="1">
    <source>
        <dbReference type="SAM" id="SignalP"/>
    </source>
</evidence>
<keyword evidence="4" id="KW-1185">Reference proteome</keyword>
<dbReference type="Gene3D" id="2.160.20.120">
    <property type="match status" value="1"/>
</dbReference>
<evidence type="ECO:0000313" key="3">
    <source>
        <dbReference type="EMBL" id="MDC8774193.1"/>
    </source>
</evidence>
<name>A0ABT5KJU4_9BURK</name>